<dbReference type="EMBL" id="QKTW01000008">
    <property type="protein sequence ID" value="PZF73996.1"/>
    <property type="molecule type" value="Genomic_DNA"/>
</dbReference>
<dbReference type="OrthoDB" id="1256452at2"/>
<dbReference type="AlphaFoldDB" id="A0A2W2BKK1"/>
<evidence type="ECO:0000313" key="2">
    <source>
        <dbReference type="Proteomes" id="UP000248745"/>
    </source>
</evidence>
<evidence type="ECO:0000313" key="1">
    <source>
        <dbReference type="EMBL" id="PZF73996.1"/>
    </source>
</evidence>
<organism evidence="1 2">
    <name type="scientific">Taibaiella soli</name>
    <dbReference type="NCBI Taxonomy" id="1649169"/>
    <lineage>
        <taxon>Bacteria</taxon>
        <taxon>Pseudomonadati</taxon>
        <taxon>Bacteroidota</taxon>
        <taxon>Chitinophagia</taxon>
        <taxon>Chitinophagales</taxon>
        <taxon>Chitinophagaceae</taxon>
        <taxon>Taibaiella</taxon>
    </lineage>
</organism>
<comment type="caution">
    <text evidence="1">The sequence shown here is derived from an EMBL/GenBank/DDBJ whole genome shotgun (WGS) entry which is preliminary data.</text>
</comment>
<keyword evidence="2" id="KW-1185">Reference proteome</keyword>
<protein>
    <submittedName>
        <fullName evidence="1">Uncharacterized protein</fullName>
    </submittedName>
</protein>
<reference evidence="1 2" key="1">
    <citation type="submission" date="2018-06" db="EMBL/GenBank/DDBJ databases">
        <title>Mucibacter soli gen. nov., sp. nov., a new member of the family Chitinophagaceae producing mucin.</title>
        <authorList>
            <person name="Kim M.-K."/>
            <person name="Park S."/>
            <person name="Kim T.-S."/>
            <person name="Joung Y."/>
            <person name="Han J.-H."/>
            <person name="Kim S.B."/>
        </authorList>
    </citation>
    <scope>NUCLEOTIDE SEQUENCE [LARGE SCALE GENOMIC DNA]</scope>
    <source>
        <strain evidence="1 2">R1-15</strain>
    </source>
</reference>
<proteinExistence type="predicted"/>
<gene>
    <name evidence="1" type="ORF">DN068_05225</name>
</gene>
<dbReference type="Proteomes" id="UP000248745">
    <property type="component" value="Unassembled WGS sequence"/>
</dbReference>
<accession>A0A2W2BKK1</accession>
<name>A0A2W2BKK1_9BACT</name>
<sequence length="113" mass="12688">MNIVVYERRSSEAIEDFSKAVTDTELRYYASSLMDLGIGSMDEIQGAIGRAMQICSTLHVPARSHFKVIYLYKNGTLITDWRLSEMARKLVLLNADPANPVVAKIQLRLLNGL</sequence>
<dbReference type="RefSeq" id="WP_110997842.1">
    <property type="nucleotide sequence ID" value="NZ_QKTW01000008.1"/>
</dbReference>